<organism evidence="1 2">
    <name type="scientific">Trichomalopsis sarcophagae</name>
    <dbReference type="NCBI Taxonomy" id="543379"/>
    <lineage>
        <taxon>Eukaryota</taxon>
        <taxon>Metazoa</taxon>
        <taxon>Ecdysozoa</taxon>
        <taxon>Arthropoda</taxon>
        <taxon>Hexapoda</taxon>
        <taxon>Insecta</taxon>
        <taxon>Pterygota</taxon>
        <taxon>Neoptera</taxon>
        <taxon>Endopterygota</taxon>
        <taxon>Hymenoptera</taxon>
        <taxon>Apocrita</taxon>
        <taxon>Proctotrupomorpha</taxon>
        <taxon>Chalcidoidea</taxon>
        <taxon>Pteromalidae</taxon>
        <taxon>Pteromalinae</taxon>
        <taxon>Trichomalopsis</taxon>
    </lineage>
</organism>
<keyword evidence="2" id="KW-1185">Reference proteome</keyword>
<dbReference type="Proteomes" id="UP000215335">
    <property type="component" value="Unassembled WGS sequence"/>
</dbReference>
<sequence length="95" mass="10844">METNQSVLNIKEDRQDKKRSYLIKYRNFWTHVLSVLAELFSKGSVGELVLPNRDRTVNACSPIKPCGHLESYGQCQNAQNSIRRVTMEFKSGVSP</sequence>
<evidence type="ECO:0000313" key="2">
    <source>
        <dbReference type="Proteomes" id="UP000215335"/>
    </source>
</evidence>
<name>A0A232EV25_9HYME</name>
<dbReference type="AlphaFoldDB" id="A0A232EV25"/>
<gene>
    <name evidence="1" type="ORF">TSAR_002519</name>
</gene>
<proteinExistence type="predicted"/>
<comment type="caution">
    <text evidence="1">The sequence shown here is derived from an EMBL/GenBank/DDBJ whole genome shotgun (WGS) entry which is preliminary data.</text>
</comment>
<protein>
    <submittedName>
        <fullName evidence="1">Uncharacterized protein</fullName>
    </submittedName>
</protein>
<dbReference type="EMBL" id="NNAY01002062">
    <property type="protein sequence ID" value="OXU22197.1"/>
    <property type="molecule type" value="Genomic_DNA"/>
</dbReference>
<reference evidence="1 2" key="1">
    <citation type="journal article" date="2017" name="Curr. Biol.">
        <title>The Evolution of Venom by Co-option of Single-Copy Genes.</title>
        <authorList>
            <person name="Martinson E.O."/>
            <person name="Mrinalini"/>
            <person name="Kelkar Y.D."/>
            <person name="Chang C.H."/>
            <person name="Werren J.H."/>
        </authorList>
    </citation>
    <scope>NUCLEOTIDE SEQUENCE [LARGE SCALE GENOMIC DNA]</scope>
    <source>
        <strain evidence="1 2">Alberta</strain>
        <tissue evidence="1">Whole body</tissue>
    </source>
</reference>
<accession>A0A232EV25</accession>
<evidence type="ECO:0000313" key="1">
    <source>
        <dbReference type="EMBL" id="OXU22197.1"/>
    </source>
</evidence>